<keyword evidence="4 8" id="KW-0378">Hydrolase</keyword>
<protein>
    <recommendedName>
        <fullName evidence="3">cellulase</fullName>
        <ecNumber evidence="3">3.2.1.4</ecNumber>
    </recommendedName>
</protein>
<comment type="caution">
    <text evidence="8">The sequence shown here is derived from an EMBL/GenBank/DDBJ whole genome shotgun (WGS) entry which is preliminary data.</text>
</comment>
<evidence type="ECO:0000256" key="6">
    <source>
        <dbReference type="ARBA" id="ARBA00023295"/>
    </source>
</evidence>
<evidence type="ECO:0000256" key="3">
    <source>
        <dbReference type="ARBA" id="ARBA00012601"/>
    </source>
</evidence>
<keyword evidence="9" id="KW-1185">Reference proteome</keyword>
<sequence length="181" mass="20083">MTKGMGDPLGRMPVLRRRMVLAGIAGLGAFGRSAWRAEAAQMRTGWEAWARDFLMPDGRVVDPEQGGISHSEGQAYGLLLAQSFGDAEAFARIEGWTRAHLAIREDSLMAWKWQPDRQAAEATDWRNATDGDLLRAWALLRASRDSGWRGYEESLRSIARDLVALCLAPDPRAPSEHLLLP</sequence>
<evidence type="ECO:0000256" key="5">
    <source>
        <dbReference type="ARBA" id="ARBA00023001"/>
    </source>
</evidence>
<name>A0ABT8D3V3_9RHOB</name>
<proteinExistence type="inferred from homology"/>
<organism evidence="8 9">
    <name type="scientific">Paracoccus cavernae</name>
    <dbReference type="NCBI Taxonomy" id="1571207"/>
    <lineage>
        <taxon>Bacteria</taxon>
        <taxon>Pseudomonadati</taxon>
        <taxon>Pseudomonadota</taxon>
        <taxon>Alphaproteobacteria</taxon>
        <taxon>Rhodobacterales</taxon>
        <taxon>Paracoccaceae</taxon>
        <taxon>Paracoccus</taxon>
    </lineage>
</organism>
<evidence type="ECO:0000313" key="9">
    <source>
        <dbReference type="Proteomes" id="UP001243846"/>
    </source>
</evidence>
<dbReference type="GO" id="GO:0016787">
    <property type="term" value="F:hydrolase activity"/>
    <property type="evidence" value="ECO:0007669"/>
    <property type="project" value="UniProtKB-KW"/>
</dbReference>
<comment type="catalytic activity">
    <reaction evidence="1">
        <text>Endohydrolysis of (1-&gt;4)-beta-D-glucosidic linkages in cellulose, lichenin and cereal beta-D-glucans.</text>
        <dbReference type="EC" id="3.2.1.4"/>
    </reaction>
</comment>
<dbReference type="InterPro" id="IPR012341">
    <property type="entry name" value="6hp_glycosidase-like_sf"/>
</dbReference>
<keyword evidence="5" id="KW-0136">Cellulose degradation</keyword>
<keyword evidence="7" id="KW-0119">Carbohydrate metabolism</keyword>
<keyword evidence="7" id="KW-0624">Polysaccharide degradation</keyword>
<evidence type="ECO:0000256" key="2">
    <source>
        <dbReference type="ARBA" id="ARBA00009209"/>
    </source>
</evidence>
<dbReference type="RefSeq" id="WP_377684731.1">
    <property type="nucleotide sequence ID" value="NZ_JBHMDZ010000005.1"/>
</dbReference>
<keyword evidence="6" id="KW-0326">Glycosidase</keyword>
<evidence type="ECO:0000256" key="1">
    <source>
        <dbReference type="ARBA" id="ARBA00000966"/>
    </source>
</evidence>
<accession>A0ABT8D3V3</accession>
<comment type="similarity">
    <text evidence="2">Belongs to the glycosyl hydrolase 8 (cellulase D) family.</text>
</comment>
<dbReference type="InterPro" id="IPR008928">
    <property type="entry name" value="6-hairpin_glycosidase_sf"/>
</dbReference>
<dbReference type="EMBL" id="JAUFRC010000001">
    <property type="protein sequence ID" value="MDN3711195.1"/>
    <property type="molecule type" value="Genomic_DNA"/>
</dbReference>
<dbReference type="InterPro" id="IPR002037">
    <property type="entry name" value="Glyco_hydro_8"/>
</dbReference>
<dbReference type="Pfam" id="PF01270">
    <property type="entry name" value="Glyco_hydro_8"/>
    <property type="match status" value="1"/>
</dbReference>
<reference evidence="9" key="1">
    <citation type="journal article" date="2019" name="Int. J. Syst. Evol. Microbiol.">
        <title>The Global Catalogue of Microorganisms (GCM) 10K type strain sequencing project: providing services to taxonomists for standard genome sequencing and annotation.</title>
        <authorList>
            <consortium name="The Broad Institute Genomics Platform"/>
            <consortium name="The Broad Institute Genome Sequencing Center for Infectious Disease"/>
            <person name="Wu L."/>
            <person name="Ma J."/>
        </authorList>
    </citation>
    <scope>NUCLEOTIDE SEQUENCE [LARGE SCALE GENOMIC DNA]</scope>
    <source>
        <strain evidence="9">CECT 8482</strain>
    </source>
</reference>
<dbReference type="Gene3D" id="1.50.10.10">
    <property type="match status" value="1"/>
</dbReference>
<gene>
    <name evidence="8" type="ORF">QWZ10_03990</name>
</gene>
<dbReference type="PRINTS" id="PR00735">
    <property type="entry name" value="GLHYDRLASE8"/>
</dbReference>
<dbReference type="Proteomes" id="UP001243846">
    <property type="component" value="Unassembled WGS sequence"/>
</dbReference>
<dbReference type="EC" id="3.2.1.4" evidence="3"/>
<evidence type="ECO:0000313" key="8">
    <source>
        <dbReference type="EMBL" id="MDN3711195.1"/>
    </source>
</evidence>
<evidence type="ECO:0000256" key="7">
    <source>
        <dbReference type="ARBA" id="ARBA00023326"/>
    </source>
</evidence>
<dbReference type="SUPFAM" id="SSF48208">
    <property type="entry name" value="Six-hairpin glycosidases"/>
    <property type="match status" value="1"/>
</dbReference>
<evidence type="ECO:0000256" key="4">
    <source>
        <dbReference type="ARBA" id="ARBA00022801"/>
    </source>
</evidence>